<dbReference type="GO" id="GO:0016758">
    <property type="term" value="F:hexosyltransferase activity"/>
    <property type="evidence" value="ECO:0007669"/>
    <property type="project" value="TreeGrafter"/>
</dbReference>
<evidence type="ECO:0000256" key="2">
    <source>
        <dbReference type="ARBA" id="ARBA00022679"/>
    </source>
</evidence>
<keyword evidence="1" id="KW-0328">Glycosyltransferase</keyword>
<dbReference type="STRING" id="1802363.A2682_01040"/>
<dbReference type="AlphaFoldDB" id="A0A1G2PLM2"/>
<dbReference type="Proteomes" id="UP000178690">
    <property type="component" value="Unassembled WGS sequence"/>
</dbReference>
<sequence length="259" mass="28868">MNGVAFFGVRLAYVSSAQELRKRFLEFLNGDATHVVVTPNPEILVRARNDARFAQYLNAADFALPDGFGTVLLARIFKSTIRRWPGIDAALLLLEEAQVRNLRVLLLGGFDGIAARAAQNFTERFPGLHVSAIGDGVFFSNDGVVVDGDEAAILAAIRALDPHVVLVGLGAPKQEAWIVRYRDAFPSVRVMMAVGGAFDVWGGRVRRAPRFFRMLGVEWIWRLMGEPRRFSRIFRATILFPWYVLRERTPPVKAGVEKG</sequence>
<comment type="caution">
    <text evidence="3">The sequence shown here is derived from an EMBL/GenBank/DDBJ whole genome shotgun (WGS) entry which is preliminary data.</text>
</comment>
<dbReference type="EMBL" id="MHST01000012">
    <property type="protein sequence ID" value="OHA49235.1"/>
    <property type="molecule type" value="Genomic_DNA"/>
</dbReference>
<dbReference type="InterPro" id="IPR004629">
    <property type="entry name" value="WecG_TagA_CpsF"/>
</dbReference>
<name>A0A1G2PLM2_TERXR</name>
<evidence type="ECO:0000256" key="1">
    <source>
        <dbReference type="ARBA" id="ARBA00022676"/>
    </source>
</evidence>
<dbReference type="Pfam" id="PF03808">
    <property type="entry name" value="Glyco_tran_WecG"/>
    <property type="match status" value="1"/>
</dbReference>
<dbReference type="NCBIfam" id="TIGR00696">
    <property type="entry name" value="wecG_tagA_cpsF"/>
    <property type="match status" value="1"/>
</dbReference>
<dbReference type="CDD" id="cd06533">
    <property type="entry name" value="Glyco_transf_WecG_TagA"/>
    <property type="match status" value="1"/>
</dbReference>
<dbReference type="PANTHER" id="PTHR34136:SF1">
    <property type="entry name" value="UDP-N-ACETYL-D-MANNOSAMINURONIC ACID TRANSFERASE"/>
    <property type="match status" value="1"/>
</dbReference>
<reference evidence="3 4" key="1">
    <citation type="journal article" date="2016" name="Nat. Commun.">
        <title>Thousands of microbial genomes shed light on interconnected biogeochemical processes in an aquifer system.</title>
        <authorList>
            <person name="Anantharaman K."/>
            <person name="Brown C.T."/>
            <person name="Hug L.A."/>
            <person name="Sharon I."/>
            <person name="Castelle C.J."/>
            <person name="Probst A.J."/>
            <person name="Thomas B.C."/>
            <person name="Singh A."/>
            <person name="Wilkins M.J."/>
            <person name="Karaoz U."/>
            <person name="Brodie E.L."/>
            <person name="Williams K.H."/>
            <person name="Hubbard S.S."/>
            <person name="Banfield J.F."/>
        </authorList>
    </citation>
    <scope>NUCLEOTIDE SEQUENCE [LARGE SCALE GENOMIC DNA]</scope>
    <source>
        <strain evidence="4">RIFCSPHIGHO2_01_FULL_58_15</strain>
    </source>
</reference>
<evidence type="ECO:0000313" key="3">
    <source>
        <dbReference type="EMBL" id="OHA49235.1"/>
    </source>
</evidence>
<keyword evidence="2" id="KW-0808">Transferase</keyword>
<protein>
    <recommendedName>
        <fullName evidence="5">Glycosyltransferase</fullName>
    </recommendedName>
</protein>
<proteinExistence type="predicted"/>
<accession>A0A1G2PLM2</accession>
<evidence type="ECO:0008006" key="5">
    <source>
        <dbReference type="Google" id="ProtNLM"/>
    </source>
</evidence>
<dbReference type="PANTHER" id="PTHR34136">
    <property type="match status" value="1"/>
</dbReference>
<organism evidence="3 4">
    <name type="scientific">Terrybacteria sp. (strain RIFCSPHIGHO2_01_FULL_58_15)</name>
    <dbReference type="NCBI Taxonomy" id="1802363"/>
    <lineage>
        <taxon>Bacteria</taxon>
        <taxon>Candidatus Terryibacteriota</taxon>
    </lineage>
</organism>
<gene>
    <name evidence="3" type="ORF">A2682_01040</name>
</gene>
<evidence type="ECO:0000313" key="4">
    <source>
        <dbReference type="Proteomes" id="UP000178690"/>
    </source>
</evidence>